<proteinExistence type="predicted"/>
<name>A0A0M3HNH0_ASCLU</name>
<protein>
    <submittedName>
        <fullName evidence="2">OB_NTP_bind domain-containing protein</fullName>
    </submittedName>
</protein>
<evidence type="ECO:0000313" key="2">
    <source>
        <dbReference type="WBParaSite" id="ALUE_0000323001-mRNA-1"/>
    </source>
</evidence>
<reference evidence="2" key="1">
    <citation type="submission" date="2017-02" db="UniProtKB">
        <authorList>
            <consortium name="WormBaseParasite"/>
        </authorList>
    </citation>
    <scope>IDENTIFICATION</scope>
</reference>
<dbReference type="WBParaSite" id="ALUE_0000323001-mRNA-1">
    <property type="protein sequence ID" value="ALUE_0000323001-mRNA-1"/>
    <property type="gene ID" value="ALUE_0000323001"/>
</dbReference>
<dbReference type="Proteomes" id="UP000036681">
    <property type="component" value="Unplaced"/>
</dbReference>
<dbReference type="AlphaFoldDB" id="A0A0M3HNH0"/>
<keyword evidence="1" id="KW-1185">Reference proteome</keyword>
<sequence>MRCRQKVVLHAQNVLARYVALVDVSAPSTATFQVKAVFICSKPYSRMSPFPNLLEVCEPFWAHSDPLLLSTAILLFYGYDIKRVLQEVEGPGPPLCTRPRKLVQTLDSALDCKT</sequence>
<organism evidence="1 2">
    <name type="scientific">Ascaris lumbricoides</name>
    <name type="common">Giant roundworm</name>
    <dbReference type="NCBI Taxonomy" id="6252"/>
    <lineage>
        <taxon>Eukaryota</taxon>
        <taxon>Metazoa</taxon>
        <taxon>Ecdysozoa</taxon>
        <taxon>Nematoda</taxon>
        <taxon>Chromadorea</taxon>
        <taxon>Rhabditida</taxon>
        <taxon>Spirurina</taxon>
        <taxon>Ascaridomorpha</taxon>
        <taxon>Ascaridoidea</taxon>
        <taxon>Ascarididae</taxon>
        <taxon>Ascaris</taxon>
    </lineage>
</organism>
<accession>A0A0M3HNH0</accession>
<evidence type="ECO:0000313" key="1">
    <source>
        <dbReference type="Proteomes" id="UP000036681"/>
    </source>
</evidence>